<dbReference type="Proteomes" id="UP000885806">
    <property type="component" value="Unassembled WGS sequence"/>
</dbReference>
<evidence type="ECO:0000256" key="2">
    <source>
        <dbReference type="ARBA" id="ARBA00023054"/>
    </source>
</evidence>
<proteinExistence type="predicted"/>
<evidence type="ECO:0000256" key="3">
    <source>
        <dbReference type="SAM" id="MobiDB-lite"/>
    </source>
</evidence>
<reference evidence="4" key="1">
    <citation type="journal article" date="2020" name="mSystems">
        <title>Genome- and Community-Level Interaction Insights into Carbon Utilization and Element Cycling Functions of Hydrothermarchaeota in Hydrothermal Sediment.</title>
        <authorList>
            <person name="Zhou Z."/>
            <person name="Liu Y."/>
            <person name="Xu W."/>
            <person name="Pan J."/>
            <person name="Luo Z.H."/>
            <person name="Li M."/>
        </authorList>
    </citation>
    <scope>NUCLEOTIDE SEQUENCE [LARGE SCALE GENOMIC DNA]</scope>
    <source>
        <strain evidence="4">HyVt-538</strain>
    </source>
</reference>
<evidence type="ECO:0000256" key="1">
    <source>
        <dbReference type="ARBA" id="ARBA00004196"/>
    </source>
</evidence>
<dbReference type="EMBL" id="DROP01000007">
    <property type="protein sequence ID" value="HHI88328.1"/>
    <property type="molecule type" value="Genomic_DNA"/>
</dbReference>
<comment type="caution">
    <text evidence="4">The sequence shown here is derived from an EMBL/GenBank/DDBJ whole genome shotgun (WGS) entry which is preliminary data.</text>
</comment>
<protein>
    <submittedName>
        <fullName evidence="4">HlyD family efflux transporter periplasmic adaptor subunit</fullName>
    </submittedName>
</protein>
<feature type="region of interest" description="Disordered" evidence="3">
    <location>
        <begin position="1"/>
        <end position="23"/>
    </location>
</feature>
<dbReference type="InterPro" id="IPR050465">
    <property type="entry name" value="UPF0194_transport"/>
</dbReference>
<dbReference type="GO" id="GO:0030313">
    <property type="term" value="C:cell envelope"/>
    <property type="evidence" value="ECO:0007669"/>
    <property type="project" value="UniProtKB-SubCell"/>
</dbReference>
<dbReference type="PANTHER" id="PTHR32347">
    <property type="entry name" value="EFFLUX SYSTEM COMPONENT YKNX-RELATED"/>
    <property type="match status" value="1"/>
</dbReference>
<dbReference type="SUPFAM" id="SSF111369">
    <property type="entry name" value="HlyD-like secretion proteins"/>
    <property type="match status" value="1"/>
</dbReference>
<organism evidence="4">
    <name type="scientific">Hellea balneolensis</name>
    <dbReference type="NCBI Taxonomy" id="287478"/>
    <lineage>
        <taxon>Bacteria</taxon>
        <taxon>Pseudomonadati</taxon>
        <taxon>Pseudomonadota</taxon>
        <taxon>Alphaproteobacteria</taxon>
        <taxon>Maricaulales</taxon>
        <taxon>Robiginitomaculaceae</taxon>
        <taxon>Hellea</taxon>
    </lineage>
</organism>
<evidence type="ECO:0000313" key="4">
    <source>
        <dbReference type="EMBL" id="HHI88328.1"/>
    </source>
</evidence>
<dbReference type="Gene3D" id="2.40.50.100">
    <property type="match status" value="1"/>
</dbReference>
<sequence>MSTASPEIIIDNTAPKSTEKPETKAPSLLERLIAYESEVLSAPDRRTLKHIAVNKSRILLPFGHAFLCTRNGNSFKIEAVSNQAVVNSQTPFIQWLRTTLKGQAAMLKKTLAKNKAAHQDAERKGSFDNHYLFTLKSRRADDDFDYPFVHACWQSFGPGAQAGLLFTRDTPFEETELPVLERIARITGLGWAARAKHKKAKWTPRKKTLATGTAMLALIMLAFPVHVTTMAPAEVVAAQPYIVTAPMDGVIERMLVKPGTFVKKGTLLAVLNDTNYRNEYQVSGEEERVAGARYRQAALSAFVDEKAKRELAGAKAEQALAGARQDYAKDRLSKTRLIASRDGIVIYTDEKDWVGRPVAIGEKIMQIADPNRVLLRLATPIADSDVLRGGARVRMFLDADPLRPLEAKIIQANAYASPQPDGTLAYIARAELAGERTPRIGGRGIAKIYGPKAPLGYWLARRPIVALRQRFGF</sequence>
<dbReference type="PANTHER" id="PTHR32347:SF23">
    <property type="entry name" value="BLL5650 PROTEIN"/>
    <property type="match status" value="1"/>
</dbReference>
<keyword evidence="2" id="KW-0175">Coiled coil</keyword>
<accession>A0A7V5NW06</accession>
<dbReference type="AlphaFoldDB" id="A0A7V5NW06"/>
<name>A0A7V5NW06_9PROT</name>
<gene>
    <name evidence="4" type="ORF">ENK01_00110</name>
</gene>
<comment type="subcellular location">
    <subcellularLocation>
        <location evidence="1">Cell envelope</location>
    </subcellularLocation>
</comment>